<dbReference type="STRING" id="200324.A0A2N5VR64"/>
<comment type="caution">
    <text evidence="3">The sequence shown here is derived from an EMBL/GenBank/DDBJ whole genome shotgun (WGS) entry which is preliminary data.</text>
</comment>
<proteinExistence type="predicted"/>
<evidence type="ECO:0000313" key="3">
    <source>
        <dbReference type="EMBL" id="PLW52477.1"/>
    </source>
</evidence>
<dbReference type="AlphaFoldDB" id="A0A2N5VR64"/>
<protein>
    <recommendedName>
        <fullName evidence="2">Retroviral polymerase SH3-like domain-containing protein</fullName>
    </recommendedName>
</protein>
<gene>
    <name evidence="3" type="ORF">PCANC_10604</name>
</gene>
<reference evidence="3 4" key="1">
    <citation type="submission" date="2017-11" db="EMBL/GenBank/DDBJ databases">
        <title>De novo assembly and phasing of dikaryotic genomes from two isolates of Puccinia coronata f. sp. avenae, the causal agent of oat crown rust.</title>
        <authorList>
            <person name="Miller M.E."/>
            <person name="Zhang Y."/>
            <person name="Omidvar V."/>
            <person name="Sperschneider J."/>
            <person name="Schwessinger B."/>
            <person name="Raley C."/>
            <person name="Palmer J.M."/>
            <person name="Garnica D."/>
            <person name="Upadhyaya N."/>
            <person name="Rathjen J."/>
            <person name="Taylor J.M."/>
            <person name="Park R.F."/>
            <person name="Dodds P.N."/>
            <person name="Hirsch C.D."/>
            <person name="Kianian S.F."/>
            <person name="Figueroa M."/>
        </authorList>
    </citation>
    <scope>NUCLEOTIDE SEQUENCE [LARGE SCALE GENOMIC DNA]</scope>
    <source>
        <strain evidence="3">12NC29</strain>
    </source>
</reference>
<dbReference type="OrthoDB" id="1917367at2759"/>
<feature type="domain" description="Retroviral polymerase SH3-like" evidence="2">
    <location>
        <begin position="29"/>
        <end position="89"/>
    </location>
</feature>
<dbReference type="Proteomes" id="UP000235388">
    <property type="component" value="Unassembled WGS sequence"/>
</dbReference>
<keyword evidence="4" id="KW-1185">Reference proteome</keyword>
<dbReference type="EMBL" id="PGCJ01000080">
    <property type="protein sequence ID" value="PLW52477.1"/>
    <property type="molecule type" value="Genomic_DNA"/>
</dbReference>
<dbReference type="Pfam" id="PF25597">
    <property type="entry name" value="SH3_retrovirus"/>
    <property type="match status" value="1"/>
</dbReference>
<feature type="region of interest" description="Disordered" evidence="1">
    <location>
        <begin position="166"/>
        <end position="197"/>
    </location>
</feature>
<dbReference type="InterPro" id="IPR057670">
    <property type="entry name" value="SH3_retrovirus"/>
</dbReference>
<evidence type="ECO:0000259" key="2">
    <source>
        <dbReference type="Pfam" id="PF25597"/>
    </source>
</evidence>
<accession>A0A2N5VR64</accession>
<name>A0A2N5VR64_9BASI</name>
<sequence length="386" mass="43038">MNTPLGFKSPNSILNISSPTIESLHPFGCLAWYKVPEANQAKLDPKARLSILLSYLSDGNGFSLWDVERKVVIKSRNVIFDHSTFPYGSLISPSTELQPILVELPWPDSTPVLQPIPDIPFLPVPVPATNSCPLPFPLTMPQPLLNTFTFDLTPSDRRLQASIHAPDSPFISSPVPQHPKPNDTPANPQLQRPGSALPALTGQTRQFKQCSNSCVRLVVGQALSDQSTCRRVGQACPISSWDRSQRTSRDRAAPSSLPLIHTLTSSGPSSAVPNKRHLTRLQKIPDRYDNWARQAVVCGEADKMEAPKMWKQLLKLPNKSWWLKAADDEFALLTGMETWNLVPRPAKRKIIKSKWVFKVKRNSDHSIQKLKGWLVAMGYSQIHSVD</sequence>
<evidence type="ECO:0000256" key="1">
    <source>
        <dbReference type="SAM" id="MobiDB-lite"/>
    </source>
</evidence>
<evidence type="ECO:0000313" key="4">
    <source>
        <dbReference type="Proteomes" id="UP000235388"/>
    </source>
</evidence>
<organism evidence="3 4">
    <name type="scientific">Puccinia coronata f. sp. avenae</name>
    <dbReference type="NCBI Taxonomy" id="200324"/>
    <lineage>
        <taxon>Eukaryota</taxon>
        <taxon>Fungi</taxon>
        <taxon>Dikarya</taxon>
        <taxon>Basidiomycota</taxon>
        <taxon>Pucciniomycotina</taxon>
        <taxon>Pucciniomycetes</taxon>
        <taxon>Pucciniales</taxon>
        <taxon>Pucciniaceae</taxon>
        <taxon>Puccinia</taxon>
    </lineage>
</organism>